<dbReference type="EMBL" id="CP108038">
    <property type="protein sequence ID" value="WUN89878.1"/>
    <property type="molecule type" value="Genomic_DNA"/>
</dbReference>
<dbReference type="GeneID" id="93765151"/>
<dbReference type="Proteomes" id="UP001432071">
    <property type="component" value="Chromosome"/>
</dbReference>
<reference evidence="1" key="1">
    <citation type="submission" date="2022-10" db="EMBL/GenBank/DDBJ databases">
        <title>The complete genomes of actinobacterial strains from the NBC collection.</title>
        <authorList>
            <person name="Joergensen T.S."/>
            <person name="Alvarez Arevalo M."/>
            <person name="Sterndorff E.B."/>
            <person name="Faurdal D."/>
            <person name="Vuksanovic O."/>
            <person name="Mourched A.-S."/>
            <person name="Charusanti P."/>
            <person name="Shaw S."/>
            <person name="Blin K."/>
            <person name="Weber T."/>
        </authorList>
    </citation>
    <scope>NUCLEOTIDE SEQUENCE</scope>
    <source>
        <strain evidence="1">NBC_00302</strain>
    </source>
</reference>
<gene>
    <name evidence="1" type="ORF">OHT53_29235</name>
</gene>
<name>A0ABZ1R4G7_9ACTN</name>
<evidence type="ECO:0000313" key="2">
    <source>
        <dbReference type="Proteomes" id="UP001432071"/>
    </source>
</evidence>
<protein>
    <submittedName>
        <fullName evidence="1">Uncharacterized protein</fullName>
    </submittedName>
</protein>
<evidence type="ECO:0000313" key="1">
    <source>
        <dbReference type="EMBL" id="WUN89878.1"/>
    </source>
</evidence>
<dbReference type="RefSeq" id="WP_328736625.1">
    <property type="nucleotide sequence ID" value="NZ_CP108038.1"/>
</dbReference>
<sequence length="84" mass="9840">MASTKTTYRTTRASTNEEVTFKDPTSDRATIARLRREKDELTRHLHIYEDHIRRLTVENTRLAAELEALAGVTRLNVFRTHRDD</sequence>
<organism evidence="1 2">
    <name type="scientific">Streptomyces bobili</name>
    <dbReference type="NCBI Taxonomy" id="67280"/>
    <lineage>
        <taxon>Bacteria</taxon>
        <taxon>Bacillati</taxon>
        <taxon>Actinomycetota</taxon>
        <taxon>Actinomycetes</taxon>
        <taxon>Kitasatosporales</taxon>
        <taxon>Streptomycetaceae</taxon>
        <taxon>Streptomyces</taxon>
    </lineage>
</organism>
<proteinExistence type="predicted"/>
<keyword evidence="2" id="KW-1185">Reference proteome</keyword>
<accession>A0ABZ1R4G7</accession>